<evidence type="ECO:0000313" key="1">
    <source>
        <dbReference type="EMBL" id="MBY8822611.1"/>
    </source>
</evidence>
<dbReference type="PANTHER" id="PTHR10443:SF12">
    <property type="entry name" value="DIPEPTIDASE"/>
    <property type="match status" value="1"/>
</dbReference>
<proteinExistence type="predicted"/>
<comment type="caution">
    <text evidence="1">The sequence shown here is derived from an EMBL/GenBank/DDBJ whole genome shotgun (WGS) entry which is preliminary data.</text>
</comment>
<accession>A0ABS7PMR7</accession>
<protein>
    <submittedName>
        <fullName evidence="1">Dipeptidase</fullName>
    </submittedName>
</protein>
<organism evidence="1 2">
    <name type="scientific">Sphingomonas colocasiae</name>
    <dbReference type="NCBI Taxonomy" id="1848973"/>
    <lineage>
        <taxon>Bacteria</taxon>
        <taxon>Pseudomonadati</taxon>
        <taxon>Pseudomonadota</taxon>
        <taxon>Alphaproteobacteria</taxon>
        <taxon>Sphingomonadales</taxon>
        <taxon>Sphingomonadaceae</taxon>
        <taxon>Sphingomonas</taxon>
    </lineage>
</organism>
<dbReference type="PANTHER" id="PTHR10443">
    <property type="entry name" value="MICROSOMAL DIPEPTIDASE"/>
    <property type="match status" value="1"/>
</dbReference>
<dbReference type="InterPro" id="IPR008257">
    <property type="entry name" value="Pept_M19"/>
</dbReference>
<dbReference type="Pfam" id="PF01244">
    <property type="entry name" value="Peptidase_M19"/>
    <property type="match status" value="1"/>
</dbReference>
<name>A0ABS7PMR7_9SPHN</name>
<dbReference type="Proteomes" id="UP000706039">
    <property type="component" value="Unassembled WGS sequence"/>
</dbReference>
<dbReference type="Gene3D" id="3.20.20.140">
    <property type="entry name" value="Metal-dependent hydrolases"/>
    <property type="match status" value="1"/>
</dbReference>
<reference evidence="1 2" key="1">
    <citation type="submission" date="2021-08" db="EMBL/GenBank/DDBJ databases">
        <authorList>
            <person name="Tuo L."/>
        </authorList>
    </citation>
    <scope>NUCLEOTIDE SEQUENCE [LARGE SCALE GENOMIC DNA]</scope>
    <source>
        <strain evidence="1 2">JCM 31229</strain>
    </source>
</reference>
<dbReference type="PROSITE" id="PS51365">
    <property type="entry name" value="RENAL_DIPEPTIDASE_2"/>
    <property type="match status" value="1"/>
</dbReference>
<dbReference type="RefSeq" id="WP_222989679.1">
    <property type="nucleotide sequence ID" value="NZ_JAINVV010000004.1"/>
</dbReference>
<keyword evidence="2" id="KW-1185">Reference proteome</keyword>
<sequence>MTETAASALIRSSFAWDNHACMPLRPADTAFLPQIERARAAGFDAVTINIGFGQSGPDEHFAMLASMREWFSARAQQYRLIERPSDLDDARAEGRLGILFDIEGACAIADRLDLVERFYAGGVRWMLIAYNRANLAGGGCLDAEDGGLTAFGRAMIAEMNRVGMTVCCTHTGHRTAMDVLEAAQAPVIFSHSNCSAVYQHPRNIPDALIRACAETGGVVGINGLGDFLGPRGADLDTAIVAHIDHAVSLVGPEHVGIALDYVYDREELLEYFRTHKDTLPADMDETVPMIGPEGLTGIVERLIGLGYPDAAIRQILGGNWRRVADACWRPVDAAVQEMTDV</sequence>
<gene>
    <name evidence="1" type="ORF">K7G82_09925</name>
</gene>
<dbReference type="EMBL" id="JAINVV010000004">
    <property type="protein sequence ID" value="MBY8822611.1"/>
    <property type="molecule type" value="Genomic_DNA"/>
</dbReference>
<dbReference type="SUPFAM" id="SSF51556">
    <property type="entry name" value="Metallo-dependent hydrolases"/>
    <property type="match status" value="1"/>
</dbReference>
<evidence type="ECO:0000313" key="2">
    <source>
        <dbReference type="Proteomes" id="UP000706039"/>
    </source>
</evidence>
<dbReference type="InterPro" id="IPR032466">
    <property type="entry name" value="Metal_Hydrolase"/>
</dbReference>